<accession>A0A401T9G6</accession>
<evidence type="ECO:0000313" key="2">
    <source>
        <dbReference type="Proteomes" id="UP000287033"/>
    </source>
</evidence>
<protein>
    <submittedName>
        <fullName evidence="1">Uncharacterized protein</fullName>
    </submittedName>
</protein>
<proteinExistence type="predicted"/>
<dbReference type="Proteomes" id="UP000287033">
    <property type="component" value="Unassembled WGS sequence"/>
</dbReference>
<keyword evidence="2" id="KW-1185">Reference proteome</keyword>
<feature type="non-terminal residue" evidence="1">
    <location>
        <position position="137"/>
    </location>
</feature>
<evidence type="ECO:0000313" key="1">
    <source>
        <dbReference type="EMBL" id="GCC39291.1"/>
    </source>
</evidence>
<dbReference type="AlphaFoldDB" id="A0A401T9G6"/>
<comment type="caution">
    <text evidence="1">The sequence shown here is derived from an EMBL/GenBank/DDBJ whole genome shotgun (WGS) entry which is preliminary data.</text>
</comment>
<reference evidence="1 2" key="1">
    <citation type="journal article" date="2018" name="Nat. Ecol. Evol.">
        <title>Shark genomes provide insights into elasmobranch evolution and the origin of vertebrates.</title>
        <authorList>
            <person name="Hara Y"/>
            <person name="Yamaguchi K"/>
            <person name="Onimaru K"/>
            <person name="Kadota M"/>
            <person name="Koyanagi M"/>
            <person name="Keeley SD"/>
            <person name="Tatsumi K"/>
            <person name="Tanaka K"/>
            <person name="Motone F"/>
            <person name="Kageyama Y"/>
            <person name="Nozu R"/>
            <person name="Adachi N"/>
            <person name="Nishimura O"/>
            <person name="Nakagawa R"/>
            <person name="Tanegashima C"/>
            <person name="Kiyatake I"/>
            <person name="Matsumoto R"/>
            <person name="Murakumo K"/>
            <person name="Nishida K"/>
            <person name="Terakita A"/>
            <person name="Kuratani S"/>
            <person name="Sato K"/>
            <person name="Hyodo S Kuraku.S."/>
        </authorList>
    </citation>
    <scope>NUCLEOTIDE SEQUENCE [LARGE SCALE GENOMIC DNA]</scope>
</reference>
<organism evidence="1 2">
    <name type="scientific">Chiloscyllium punctatum</name>
    <name type="common">Brownbanded bambooshark</name>
    <name type="synonym">Hemiscyllium punctatum</name>
    <dbReference type="NCBI Taxonomy" id="137246"/>
    <lineage>
        <taxon>Eukaryota</taxon>
        <taxon>Metazoa</taxon>
        <taxon>Chordata</taxon>
        <taxon>Craniata</taxon>
        <taxon>Vertebrata</taxon>
        <taxon>Chondrichthyes</taxon>
        <taxon>Elasmobranchii</taxon>
        <taxon>Galeomorphii</taxon>
        <taxon>Galeoidea</taxon>
        <taxon>Orectolobiformes</taxon>
        <taxon>Hemiscylliidae</taxon>
        <taxon>Chiloscyllium</taxon>
    </lineage>
</organism>
<sequence>MPVHRGRSQPYLSRPHSGWREVRVPLQRFDFRIQANPPKLHSRPRSRSQEEVIRAGYPCASSQLIPPSSPVAARIFSLPMGPIPATSFWLRVSRAVSYLEKGKRMDREEDSAFRLLRQCHCTWWHKDGGSFQRPNRE</sequence>
<dbReference type="EMBL" id="BEZZ01010712">
    <property type="protein sequence ID" value="GCC39291.1"/>
    <property type="molecule type" value="Genomic_DNA"/>
</dbReference>
<name>A0A401T9G6_CHIPU</name>
<gene>
    <name evidence="1" type="ORF">chiPu_0022747</name>
</gene>